<comment type="caution">
    <text evidence="2">The sequence shown here is derived from an EMBL/GenBank/DDBJ whole genome shotgun (WGS) entry which is preliminary data.</text>
</comment>
<protein>
    <submittedName>
        <fullName evidence="2">Uncharacterized protein</fullName>
    </submittedName>
</protein>
<dbReference type="AlphaFoldDB" id="A0A432GU59"/>
<evidence type="ECO:0000256" key="1">
    <source>
        <dbReference type="SAM" id="MobiDB-lite"/>
    </source>
</evidence>
<reference evidence="2 3" key="1">
    <citation type="submission" date="2018-06" db="EMBL/GenBank/DDBJ databases">
        <title>Combined omics and stable isotope probing to characterize newly discovered Mariana Back-Arc vent microbial communities.</title>
        <authorList>
            <person name="Trembath-Reichert E."/>
            <person name="Huber J.A."/>
        </authorList>
    </citation>
    <scope>NUCLEOTIDE SEQUENCE [LARGE SCALE GENOMIC DNA]</scope>
    <source>
        <strain evidence="2">MAG 54</strain>
    </source>
</reference>
<gene>
    <name evidence="2" type="ORF">DSY95_02730</name>
</gene>
<feature type="region of interest" description="Disordered" evidence="1">
    <location>
        <begin position="26"/>
        <end position="65"/>
    </location>
</feature>
<name>A0A432GU59_9DELT</name>
<dbReference type="Proteomes" id="UP000287719">
    <property type="component" value="Unassembled WGS sequence"/>
</dbReference>
<accession>A0A432GU59</accession>
<evidence type="ECO:0000313" key="2">
    <source>
        <dbReference type="EMBL" id="RTZ87082.1"/>
    </source>
</evidence>
<evidence type="ECO:0000313" key="3">
    <source>
        <dbReference type="Proteomes" id="UP000287719"/>
    </source>
</evidence>
<sequence length="65" mass="6990">MGLSGSDVNIFSPEYIIICKLRIMSNDDESPGGRGAEIQEERTLTARTDLQPPVPVMAPPSVMSA</sequence>
<dbReference type="EMBL" id="QNZJ01000119">
    <property type="protein sequence ID" value="RTZ87082.1"/>
    <property type="molecule type" value="Genomic_DNA"/>
</dbReference>
<proteinExistence type="predicted"/>
<organism evidence="2 3">
    <name type="scientific">SAR324 cluster bacterium</name>
    <dbReference type="NCBI Taxonomy" id="2024889"/>
    <lineage>
        <taxon>Bacteria</taxon>
        <taxon>Deltaproteobacteria</taxon>
        <taxon>SAR324 cluster</taxon>
    </lineage>
</organism>